<feature type="region of interest" description="Disordered" evidence="1">
    <location>
        <begin position="177"/>
        <end position="205"/>
    </location>
</feature>
<sequence length="1188" mass="131228">MAGFFFVRFAFASLALALANSVSGKCEGDACPATSASLLARKAEVRAGAVDTPFDITEGVANVSNSTNASLAQDIKSNLAHDLQEAASIPDLENSTNSSKHGFGTLGSNLEFLMLKVAQLETIVELQQVEIHNLNEWKNKHMQNEHNVSSNTSAIEVQAKEEEKKRNAAETLKKVLHKHNHQREKREFVTPKPAQDVAKASQESALLQRQKKAKAKKTEKSLDSTVTSKIIDDVVDVAEDVGGTVVDGTGMVGDALGDAYSAAADQVEFVANTVIDSVEMAVDILIRGFTDWNAGCDDSRWPSMSVNSDGLRVDWGRQKCWVRLMGQTCNLFDFNFGTTSLDWPEPLKTVVGFGIAPIKAMISMGLELVNCATIGSPVEVIKCFGLKIIELVPPLNTLNKLSDMITEFIQIFAKVASTVVKQVLEDGQSLVQQAAVSKFPAAGAPPVIHHSGKNLMIKTHSQHLNSKRTAKSKPRDMSALQSDARARARSSGDEDPSGAINFAVHDQDGNYATKLITQFNGKEVDTSSCLAFAPKNKNGQNNQATKADWQVANDDDFIQLEPWAVPCDNSWMKDNWDKWQGYSFYTWEMSIEKCVTVTYSLSMQPVLAFVGGLEFDLMPAPLASLDDTIVCWPDKQPGGLDLSVLRTEIRSGGVLLFSRTLRLTKRFGSGTDFVADNTFMAHETWRNPIGTATGIHSSEDDRTLEPMSRKSSLLEANQSKAKAPEVETRWEEDVEDLYLASADYGKELNITKTRELYGTEAAKEHRKTLSLLSKSDYFELFSFKNPGMVNFQIQGLLEDNNLDLAMSIGFGPFQSPEKRIRLINIVDQFSVVMTAIPFISTDTKLKALQALRDFTSGDVEKVVKQVPPPQLIPGSTIALYRKDAKKFLRMNGADMDSASWDDPKNPLPYDWSWERFTVVDAGSGQIALHSSVHNRYVRMSDANMDTSGHNAASQLPDGWTDERFTPVYAGNGEIGLHNSRFNKYIRMSPEGVVDSSGAQDASGLPQDWSWERFQVVQVKPYLPPGSVVAFHNAAKNRFLRMNDNADMDFSSECNWNEFPDGWTWERFTVVDGQNGQVALHNALHNRFIKMSAENMEESSEKAAADLPAPDVWTWERFAVVPAGGEYIALHNTLHNRFIRMTSSVVDSSGVTNAQDLPSDWIGERFRVVIISDFSTSAQDLAWSFESSG</sequence>
<accession>A0AA36NIW4</accession>
<dbReference type="AlphaFoldDB" id="A0AA36NIW4"/>
<proteinExistence type="predicted"/>
<protein>
    <submittedName>
        <fullName evidence="3">Uncharacterized protein</fullName>
    </submittedName>
</protein>
<dbReference type="EMBL" id="CAUJNA010003520">
    <property type="protein sequence ID" value="CAJ1404033.1"/>
    <property type="molecule type" value="Genomic_DNA"/>
</dbReference>
<name>A0AA36NIW4_9DINO</name>
<evidence type="ECO:0000313" key="4">
    <source>
        <dbReference type="Proteomes" id="UP001178507"/>
    </source>
</evidence>
<organism evidence="3 4">
    <name type="scientific">Effrenium voratum</name>
    <dbReference type="NCBI Taxonomy" id="2562239"/>
    <lineage>
        <taxon>Eukaryota</taxon>
        <taxon>Sar</taxon>
        <taxon>Alveolata</taxon>
        <taxon>Dinophyceae</taxon>
        <taxon>Suessiales</taxon>
        <taxon>Symbiodiniaceae</taxon>
        <taxon>Effrenium</taxon>
    </lineage>
</organism>
<gene>
    <name evidence="3" type="ORF">EVOR1521_LOCUS26571</name>
</gene>
<feature type="region of interest" description="Disordered" evidence="1">
    <location>
        <begin position="462"/>
        <end position="498"/>
    </location>
</feature>
<evidence type="ECO:0000256" key="1">
    <source>
        <dbReference type="SAM" id="MobiDB-lite"/>
    </source>
</evidence>
<reference evidence="3" key="1">
    <citation type="submission" date="2023-08" db="EMBL/GenBank/DDBJ databases">
        <authorList>
            <person name="Chen Y."/>
            <person name="Shah S."/>
            <person name="Dougan E. K."/>
            <person name="Thang M."/>
            <person name="Chan C."/>
        </authorList>
    </citation>
    <scope>NUCLEOTIDE SEQUENCE</scope>
</reference>
<comment type="caution">
    <text evidence="3">The sequence shown here is derived from an EMBL/GenBank/DDBJ whole genome shotgun (WGS) entry which is preliminary data.</text>
</comment>
<feature type="signal peptide" evidence="2">
    <location>
        <begin position="1"/>
        <end position="24"/>
    </location>
</feature>
<dbReference type="Gene3D" id="2.80.10.50">
    <property type="match status" value="2"/>
</dbReference>
<evidence type="ECO:0000313" key="3">
    <source>
        <dbReference type="EMBL" id="CAJ1404033.1"/>
    </source>
</evidence>
<keyword evidence="2" id="KW-0732">Signal</keyword>
<evidence type="ECO:0000256" key="2">
    <source>
        <dbReference type="SAM" id="SignalP"/>
    </source>
</evidence>
<dbReference type="CDD" id="cd00257">
    <property type="entry name" value="beta-trefoil_FSCN-like"/>
    <property type="match status" value="2"/>
</dbReference>
<dbReference type="Proteomes" id="UP001178507">
    <property type="component" value="Unassembled WGS sequence"/>
</dbReference>
<feature type="chain" id="PRO_5041318853" evidence="2">
    <location>
        <begin position="25"/>
        <end position="1188"/>
    </location>
</feature>
<keyword evidence="4" id="KW-1185">Reference proteome</keyword>